<proteinExistence type="inferred from homology"/>
<comment type="caution">
    <text evidence="7">The sequence shown here is derived from an EMBL/GenBank/DDBJ whole genome shotgun (WGS) entry which is preliminary data.</text>
</comment>
<dbReference type="InterPro" id="IPR006104">
    <property type="entry name" value="Glyco_hydro_2_N"/>
</dbReference>
<protein>
    <recommendedName>
        <fullName evidence="8">Beta-galactosidase</fullName>
    </recommendedName>
</protein>
<feature type="non-terminal residue" evidence="7">
    <location>
        <position position="1"/>
    </location>
</feature>
<feature type="domain" description="Glycosyl hydrolases family 2 sugar binding" evidence="6">
    <location>
        <begin position="44"/>
        <end position="114"/>
    </location>
</feature>
<reference evidence="7" key="1">
    <citation type="journal article" date="2014" name="Front. Microbiol.">
        <title>High frequency of phylogenetically diverse reductive dehalogenase-homologous genes in deep subseafloor sedimentary metagenomes.</title>
        <authorList>
            <person name="Kawai M."/>
            <person name="Futagami T."/>
            <person name="Toyoda A."/>
            <person name="Takaki Y."/>
            <person name="Nishi S."/>
            <person name="Hori S."/>
            <person name="Arai W."/>
            <person name="Tsubouchi T."/>
            <person name="Morono Y."/>
            <person name="Uchiyama I."/>
            <person name="Ito T."/>
            <person name="Fujiyama A."/>
            <person name="Inagaki F."/>
            <person name="Takami H."/>
        </authorList>
    </citation>
    <scope>NUCLEOTIDE SEQUENCE</scope>
    <source>
        <strain evidence="7">Expedition CK06-06</strain>
    </source>
</reference>
<dbReference type="GO" id="GO:0004553">
    <property type="term" value="F:hydrolase activity, hydrolyzing O-glycosyl compounds"/>
    <property type="evidence" value="ECO:0007669"/>
    <property type="project" value="InterPro"/>
</dbReference>
<keyword evidence="3" id="KW-0326">Glycosidase</keyword>
<dbReference type="GO" id="GO:0005975">
    <property type="term" value="P:carbohydrate metabolic process"/>
    <property type="evidence" value="ECO:0007669"/>
    <property type="project" value="InterPro"/>
</dbReference>
<dbReference type="SUPFAM" id="SSF51445">
    <property type="entry name" value="(Trans)glycosidases"/>
    <property type="match status" value="1"/>
</dbReference>
<dbReference type="Gene3D" id="2.60.40.10">
    <property type="entry name" value="Immunoglobulins"/>
    <property type="match status" value="1"/>
</dbReference>
<evidence type="ECO:0000313" key="7">
    <source>
        <dbReference type="EMBL" id="GAI66381.1"/>
    </source>
</evidence>
<evidence type="ECO:0008006" key="8">
    <source>
        <dbReference type="Google" id="ProtNLM"/>
    </source>
</evidence>
<dbReference type="Pfam" id="PF02836">
    <property type="entry name" value="Glyco_hydro_2_C"/>
    <property type="match status" value="1"/>
</dbReference>
<dbReference type="SUPFAM" id="SSF49303">
    <property type="entry name" value="beta-Galactosidase/glucuronidase domain"/>
    <property type="match status" value="1"/>
</dbReference>
<feature type="domain" description="Glycoside hydrolase family 2 immunoglobulin-like beta-sandwich" evidence="4">
    <location>
        <begin position="155"/>
        <end position="258"/>
    </location>
</feature>
<evidence type="ECO:0000256" key="3">
    <source>
        <dbReference type="ARBA" id="ARBA00023295"/>
    </source>
</evidence>
<evidence type="ECO:0000256" key="2">
    <source>
        <dbReference type="ARBA" id="ARBA00022801"/>
    </source>
</evidence>
<dbReference type="PANTHER" id="PTHR42732">
    <property type="entry name" value="BETA-GALACTOSIDASE"/>
    <property type="match status" value="1"/>
</dbReference>
<dbReference type="InterPro" id="IPR036156">
    <property type="entry name" value="Beta-gal/glucu_dom_sf"/>
</dbReference>
<dbReference type="PANTHER" id="PTHR42732:SF2">
    <property type="entry name" value="BETA-MANNOSIDASE"/>
    <property type="match status" value="1"/>
</dbReference>
<feature type="domain" description="Glycoside hydrolase family 2 catalytic" evidence="5">
    <location>
        <begin position="300"/>
        <end position="411"/>
    </location>
</feature>
<comment type="similarity">
    <text evidence="1">Belongs to the glycosyl hydrolase 2 family.</text>
</comment>
<dbReference type="InterPro" id="IPR017853">
    <property type="entry name" value="GH"/>
</dbReference>
<dbReference type="AlphaFoldDB" id="X1RHA1"/>
<dbReference type="Pfam" id="PF00703">
    <property type="entry name" value="Glyco_hydro_2"/>
    <property type="match status" value="1"/>
</dbReference>
<dbReference type="InterPro" id="IPR013783">
    <property type="entry name" value="Ig-like_fold"/>
</dbReference>
<sequence>GIWEFAMRPKSRESRPEKFDDHILVPFCVESALSGVKKKVVETDMLWYRRTFDVPRQWAGQRLLLHFGAVDWETTVWVNGRKVGDHRGGYDPFSFDITDMLKASGSQEIVLSVWDPTDKGRQARGKQQIIPEGFMYTPASGIWQTVWIEPVPSSHIRSIHVEPNIDENCVWVTVDAANTNDGYTIQARTLLPGPGEKAGTISVVAESRAGQRLRISLRKEPKTRLWSPDSPFLYDLDVTLKDQAGKTIDTVESYFGMRKISIGKDERGINRIMFNNKQLFQYGLLDQGWWPDGLYTAPTDEALRYDIETAKRLGFNMVRKHVKFEPQRFYSWCDKLGVIVWQDMPSGGGNSDERKRQFELELRRMIDASRNHPSIVMWVAFNEGWGQFDAPRIARWIKNYDPTRLTNHASGWADRGDFGDVRDIHLYPGPGVGPALPNRAMVLGEFGAHGMAVKGNSWGDDSRWSKYGPEETDRLTNAYLRTIRALRPMIYMGLSGAVYTQITDIENELNGLMTYDRELLKMDARQITAVNLTLYDPPPVVKTVLTTSQQTPQIWRYTNTKPGKELKKWQNRKMS</sequence>
<dbReference type="Gene3D" id="2.60.120.260">
    <property type="entry name" value="Galactose-binding domain-like"/>
    <property type="match status" value="1"/>
</dbReference>
<name>X1RHA1_9ZZZZ</name>
<keyword evidence="2" id="KW-0378">Hydrolase</keyword>
<dbReference type="SUPFAM" id="SSF49785">
    <property type="entry name" value="Galactose-binding domain-like"/>
    <property type="match status" value="1"/>
</dbReference>
<dbReference type="InterPro" id="IPR006103">
    <property type="entry name" value="Glyco_hydro_2_cat"/>
</dbReference>
<dbReference type="Gene3D" id="3.20.20.80">
    <property type="entry name" value="Glycosidases"/>
    <property type="match status" value="1"/>
</dbReference>
<dbReference type="Pfam" id="PF02837">
    <property type="entry name" value="Glyco_hydro_2_N"/>
    <property type="match status" value="1"/>
</dbReference>
<evidence type="ECO:0000259" key="4">
    <source>
        <dbReference type="Pfam" id="PF00703"/>
    </source>
</evidence>
<dbReference type="EMBL" id="BARW01000579">
    <property type="protein sequence ID" value="GAI66381.1"/>
    <property type="molecule type" value="Genomic_DNA"/>
</dbReference>
<gene>
    <name evidence="7" type="ORF">S12H4_02386</name>
</gene>
<accession>X1RHA1</accession>
<evidence type="ECO:0000256" key="1">
    <source>
        <dbReference type="ARBA" id="ARBA00007401"/>
    </source>
</evidence>
<evidence type="ECO:0000259" key="5">
    <source>
        <dbReference type="Pfam" id="PF02836"/>
    </source>
</evidence>
<dbReference type="InterPro" id="IPR006102">
    <property type="entry name" value="Ig-like_GH2"/>
</dbReference>
<dbReference type="InterPro" id="IPR051913">
    <property type="entry name" value="GH2_Domain-Containing"/>
</dbReference>
<dbReference type="InterPro" id="IPR008979">
    <property type="entry name" value="Galactose-bd-like_sf"/>
</dbReference>
<evidence type="ECO:0000259" key="6">
    <source>
        <dbReference type="Pfam" id="PF02837"/>
    </source>
</evidence>
<organism evidence="7">
    <name type="scientific">marine sediment metagenome</name>
    <dbReference type="NCBI Taxonomy" id="412755"/>
    <lineage>
        <taxon>unclassified sequences</taxon>
        <taxon>metagenomes</taxon>
        <taxon>ecological metagenomes</taxon>
    </lineage>
</organism>